<dbReference type="AlphaFoldDB" id="A0A9D4G3Q1"/>
<sequence>MTKKSSTSWRIGDGVRLTTSRSQIAEEDIKVVGATVVNLLKRQTLKIILNHAQEKHFSAYLLST</sequence>
<protein>
    <submittedName>
        <fullName evidence="1">Uncharacterized protein</fullName>
    </submittedName>
</protein>
<reference evidence="1" key="2">
    <citation type="submission" date="2020-11" db="EMBL/GenBank/DDBJ databases">
        <authorList>
            <person name="McCartney M.A."/>
            <person name="Auch B."/>
            <person name="Kono T."/>
            <person name="Mallez S."/>
            <person name="Becker A."/>
            <person name="Gohl D.M."/>
            <person name="Silverstein K.A.T."/>
            <person name="Koren S."/>
            <person name="Bechman K.B."/>
            <person name="Herman A."/>
            <person name="Abrahante J.E."/>
            <person name="Garbe J."/>
        </authorList>
    </citation>
    <scope>NUCLEOTIDE SEQUENCE</scope>
    <source>
        <strain evidence="1">Duluth1</strain>
        <tissue evidence="1">Whole animal</tissue>
    </source>
</reference>
<dbReference type="Proteomes" id="UP000828390">
    <property type="component" value="Unassembled WGS sequence"/>
</dbReference>
<reference evidence="1" key="1">
    <citation type="journal article" date="2019" name="bioRxiv">
        <title>The Genome of the Zebra Mussel, Dreissena polymorpha: A Resource for Invasive Species Research.</title>
        <authorList>
            <person name="McCartney M.A."/>
            <person name="Auch B."/>
            <person name="Kono T."/>
            <person name="Mallez S."/>
            <person name="Zhang Y."/>
            <person name="Obille A."/>
            <person name="Becker A."/>
            <person name="Abrahante J.E."/>
            <person name="Garbe J."/>
            <person name="Badalamenti J.P."/>
            <person name="Herman A."/>
            <person name="Mangelson H."/>
            <person name="Liachko I."/>
            <person name="Sullivan S."/>
            <person name="Sone E.D."/>
            <person name="Koren S."/>
            <person name="Silverstein K.A.T."/>
            <person name="Beckman K.B."/>
            <person name="Gohl D.M."/>
        </authorList>
    </citation>
    <scope>NUCLEOTIDE SEQUENCE</scope>
    <source>
        <strain evidence="1">Duluth1</strain>
        <tissue evidence="1">Whole animal</tissue>
    </source>
</reference>
<keyword evidence="2" id="KW-1185">Reference proteome</keyword>
<comment type="caution">
    <text evidence="1">The sequence shown here is derived from an EMBL/GenBank/DDBJ whole genome shotgun (WGS) entry which is preliminary data.</text>
</comment>
<evidence type="ECO:0000313" key="2">
    <source>
        <dbReference type="Proteomes" id="UP000828390"/>
    </source>
</evidence>
<name>A0A9D4G3Q1_DREPO</name>
<proteinExistence type="predicted"/>
<accession>A0A9D4G3Q1</accession>
<evidence type="ECO:0000313" key="1">
    <source>
        <dbReference type="EMBL" id="KAH3809948.1"/>
    </source>
</evidence>
<gene>
    <name evidence="1" type="ORF">DPMN_138330</name>
</gene>
<dbReference type="EMBL" id="JAIWYP010000006">
    <property type="protein sequence ID" value="KAH3809948.1"/>
    <property type="molecule type" value="Genomic_DNA"/>
</dbReference>
<organism evidence="1 2">
    <name type="scientific">Dreissena polymorpha</name>
    <name type="common">Zebra mussel</name>
    <name type="synonym">Mytilus polymorpha</name>
    <dbReference type="NCBI Taxonomy" id="45954"/>
    <lineage>
        <taxon>Eukaryota</taxon>
        <taxon>Metazoa</taxon>
        <taxon>Spiralia</taxon>
        <taxon>Lophotrochozoa</taxon>
        <taxon>Mollusca</taxon>
        <taxon>Bivalvia</taxon>
        <taxon>Autobranchia</taxon>
        <taxon>Heteroconchia</taxon>
        <taxon>Euheterodonta</taxon>
        <taxon>Imparidentia</taxon>
        <taxon>Neoheterodontei</taxon>
        <taxon>Myida</taxon>
        <taxon>Dreissenoidea</taxon>
        <taxon>Dreissenidae</taxon>
        <taxon>Dreissena</taxon>
    </lineage>
</organism>